<dbReference type="CTD" id="4509"/>
<accession>A0A075B905</accession>
<keyword evidence="2" id="KW-0496">Mitochondrion</keyword>
<geneLocation type="mitochondrion" evidence="2"/>
<gene>
    <name evidence="2" type="primary">ATP8</name>
</gene>
<dbReference type="RefSeq" id="YP_009050001.1">
    <property type="nucleotide sequence ID" value="NC_024627.1"/>
</dbReference>
<proteinExistence type="predicted"/>
<evidence type="ECO:0000313" key="2">
    <source>
        <dbReference type="EMBL" id="AEP27294.1"/>
    </source>
</evidence>
<dbReference type="EMBL" id="JN563998">
    <property type="protein sequence ID" value="AEP27294.1"/>
    <property type="molecule type" value="Genomic_DNA"/>
</dbReference>
<dbReference type="GeneID" id="20004194"/>
<keyword evidence="1" id="KW-1133">Transmembrane helix</keyword>
<reference evidence="2" key="1">
    <citation type="journal article" date="2015" name="J. Econ. Entomol.">
        <title>Intraspecific and Interspecific Variations in the Mitochondrial Genomes of Nilaparvata (Hemiptera: Delphacidae).</title>
        <authorList>
            <person name="Lv L."/>
            <person name="Peng X."/>
            <person name="Jing S."/>
            <person name="Liu B."/>
            <person name="Zhu L."/>
            <person name="He G."/>
        </authorList>
    </citation>
    <scope>NUCLEOTIDE SEQUENCE</scope>
</reference>
<dbReference type="AlphaFoldDB" id="A0A075B905"/>
<protein>
    <submittedName>
        <fullName evidence="2">ATP synthase F0 subunit 8</fullName>
    </submittedName>
</protein>
<feature type="transmembrane region" description="Helical" evidence="1">
    <location>
        <begin position="12"/>
        <end position="29"/>
    </location>
</feature>
<name>A0A075B905_NILMU</name>
<organism evidence="2">
    <name type="scientific">Nilaparvata muiri</name>
    <name type="common">Planthopper</name>
    <dbReference type="NCBI Taxonomy" id="706586"/>
    <lineage>
        <taxon>Eukaryota</taxon>
        <taxon>Metazoa</taxon>
        <taxon>Ecdysozoa</taxon>
        <taxon>Arthropoda</taxon>
        <taxon>Hexapoda</taxon>
        <taxon>Insecta</taxon>
        <taxon>Pterygota</taxon>
        <taxon>Neoptera</taxon>
        <taxon>Paraneoptera</taxon>
        <taxon>Hemiptera</taxon>
        <taxon>Auchenorrhyncha</taxon>
        <taxon>Fulgoroidea</taxon>
        <taxon>Delphacidae</taxon>
        <taxon>Delphacinae</taxon>
        <taxon>Nilaparvata</taxon>
    </lineage>
</organism>
<keyword evidence="1" id="KW-0472">Membrane</keyword>
<sequence length="32" mass="3917">MPQMSPCSWMSILFMTNFMIKLIKMNLFFEKK</sequence>
<evidence type="ECO:0000256" key="1">
    <source>
        <dbReference type="SAM" id="Phobius"/>
    </source>
</evidence>
<keyword evidence="1" id="KW-0812">Transmembrane</keyword>